<evidence type="ECO:0000313" key="6">
    <source>
        <dbReference type="EMBL" id="WZU63754.1"/>
    </source>
</evidence>
<evidence type="ECO:0000259" key="5">
    <source>
        <dbReference type="PROSITE" id="PS01124"/>
    </source>
</evidence>
<keyword evidence="4" id="KW-0812">Transmembrane</keyword>
<dbReference type="GO" id="GO:0043565">
    <property type="term" value="F:sequence-specific DNA binding"/>
    <property type="evidence" value="ECO:0007669"/>
    <property type="project" value="InterPro"/>
</dbReference>
<evidence type="ECO:0000256" key="1">
    <source>
        <dbReference type="ARBA" id="ARBA00023015"/>
    </source>
</evidence>
<feature type="transmembrane region" description="Helical" evidence="4">
    <location>
        <begin position="102"/>
        <end position="128"/>
    </location>
</feature>
<keyword evidence="7" id="KW-1185">Reference proteome</keyword>
<keyword evidence="4" id="KW-0472">Membrane</keyword>
<reference evidence="6 7" key="1">
    <citation type="submission" date="2024-04" db="EMBL/GenBank/DDBJ databases">
        <title>Phylogenomic analyses of a clade within the roseobacter group suggest taxonomic reassignments of species of the genera Aestuariivita, Citreicella, Loktanella, Nautella, Pelagibaca, Ruegeria, Thalassobius, Thiobacimonas and Tropicibacter, and the proposal o.</title>
        <authorList>
            <person name="Jeon C.O."/>
        </authorList>
    </citation>
    <scope>NUCLEOTIDE SEQUENCE [LARGE SCALE GENOMIC DNA]</scope>
    <source>
        <strain evidence="6 7">G8-12</strain>
    </source>
</reference>
<dbReference type="GO" id="GO:0003700">
    <property type="term" value="F:DNA-binding transcription factor activity"/>
    <property type="evidence" value="ECO:0007669"/>
    <property type="project" value="InterPro"/>
</dbReference>
<dbReference type="KEGG" id="yag:AABB28_18350"/>
<feature type="transmembrane region" description="Helical" evidence="4">
    <location>
        <begin position="63"/>
        <end position="82"/>
    </location>
</feature>
<dbReference type="Pfam" id="PF12833">
    <property type="entry name" value="HTH_18"/>
    <property type="match status" value="1"/>
</dbReference>
<dbReference type="RefSeq" id="WP_342070129.1">
    <property type="nucleotide sequence ID" value="NZ_CP151762.1"/>
</dbReference>
<dbReference type="SUPFAM" id="SSF46689">
    <property type="entry name" value="Homeodomain-like"/>
    <property type="match status" value="1"/>
</dbReference>
<sequence>MLVFGVFGGIVSTPLVFAFAPSMYGFYLPAVLVLLLILPPAVFYYVAAKTTELRSSAIRRRDVVLPVVGGMVMLGYWLQPAQAKTAMFIAGELPAGIAPSTLVLFTFILIFCWVGSSCLYLFATLRRLRDYRSKLRSLYSNLDNRELRWLDWFVVSLVALWAATAFTFVADNTGFDQIVVKELIYVLTACLLLFVLAFASIAPPEAEIEEDAPPNDPSEPKYARSALTDAHAEQLATRIRSAMTQDALYLDPNLSLQKLSRHVGALPNQISQTLNEQIGSTFFDFIAHHRIEAAKPLIAKGLANSLTVSLDVGFNSRSTFYKAFKRETGMTPKGYREAAVRSKE</sequence>
<keyword evidence="3" id="KW-0804">Transcription</keyword>
<feature type="transmembrane region" description="Helical" evidence="4">
    <location>
        <begin position="28"/>
        <end position="47"/>
    </location>
</feature>
<gene>
    <name evidence="6" type="ORF">AABB28_18350</name>
</gene>
<dbReference type="Proteomes" id="UP001451782">
    <property type="component" value="Chromosome"/>
</dbReference>
<dbReference type="Gene3D" id="1.10.10.60">
    <property type="entry name" value="Homeodomain-like"/>
    <property type="match status" value="1"/>
</dbReference>
<protein>
    <submittedName>
        <fullName evidence="6">AraC family transcriptional regulator</fullName>
    </submittedName>
</protein>
<accession>A0AAN0M237</accession>
<keyword evidence="2" id="KW-0238">DNA-binding</keyword>
<evidence type="ECO:0000256" key="2">
    <source>
        <dbReference type="ARBA" id="ARBA00023125"/>
    </source>
</evidence>
<dbReference type="EMBL" id="CP151762">
    <property type="protein sequence ID" value="WZU63754.1"/>
    <property type="molecule type" value="Genomic_DNA"/>
</dbReference>
<dbReference type="PANTHER" id="PTHR43280:SF29">
    <property type="entry name" value="ARAC-FAMILY TRANSCRIPTIONAL REGULATOR"/>
    <property type="match status" value="1"/>
</dbReference>
<feature type="domain" description="HTH araC/xylS-type" evidence="5">
    <location>
        <begin position="233"/>
        <end position="338"/>
    </location>
</feature>
<keyword evidence="4" id="KW-1133">Transmembrane helix</keyword>
<evidence type="ECO:0000313" key="7">
    <source>
        <dbReference type="Proteomes" id="UP001451782"/>
    </source>
</evidence>
<dbReference type="InterPro" id="IPR009057">
    <property type="entry name" value="Homeodomain-like_sf"/>
</dbReference>
<evidence type="ECO:0000256" key="4">
    <source>
        <dbReference type="SAM" id="Phobius"/>
    </source>
</evidence>
<organism evidence="6 7">
    <name type="scientific">Yoonia algicola</name>
    <dbReference type="NCBI Taxonomy" id="3137368"/>
    <lineage>
        <taxon>Bacteria</taxon>
        <taxon>Pseudomonadati</taxon>
        <taxon>Pseudomonadota</taxon>
        <taxon>Alphaproteobacteria</taxon>
        <taxon>Rhodobacterales</taxon>
        <taxon>Paracoccaceae</taxon>
        <taxon>Yoonia</taxon>
    </lineage>
</organism>
<evidence type="ECO:0000256" key="3">
    <source>
        <dbReference type="ARBA" id="ARBA00023163"/>
    </source>
</evidence>
<dbReference type="SMART" id="SM00342">
    <property type="entry name" value="HTH_ARAC"/>
    <property type="match status" value="1"/>
</dbReference>
<feature type="transmembrane region" description="Helical" evidence="4">
    <location>
        <begin position="182"/>
        <end position="202"/>
    </location>
</feature>
<name>A0AAN0M237_9RHOB</name>
<keyword evidence="1" id="KW-0805">Transcription regulation</keyword>
<feature type="transmembrane region" description="Helical" evidence="4">
    <location>
        <begin position="149"/>
        <end position="170"/>
    </location>
</feature>
<dbReference type="InterPro" id="IPR018060">
    <property type="entry name" value="HTH_AraC"/>
</dbReference>
<dbReference type="PANTHER" id="PTHR43280">
    <property type="entry name" value="ARAC-FAMILY TRANSCRIPTIONAL REGULATOR"/>
    <property type="match status" value="1"/>
</dbReference>
<proteinExistence type="predicted"/>
<dbReference type="PROSITE" id="PS01124">
    <property type="entry name" value="HTH_ARAC_FAMILY_2"/>
    <property type="match status" value="1"/>
</dbReference>
<dbReference type="AlphaFoldDB" id="A0AAN0M237"/>